<dbReference type="PROSITE" id="PS50012">
    <property type="entry name" value="RCC1_3"/>
    <property type="match status" value="2"/>
</dbReference>
<dbReference type="Proteomes" id="UP000244893">
    <property type="component" value="Unassembled WGS sequence"/>
</dbReference>
<dbReference type="AlphaFoldDB" id="A0A2V1HRQ8"/>
<dbReference type="Pfam" id="PF13540">
    <property type="entry name" value="RCC1_2"/>
    <property type="match status" value="1"/>
</dbReference>
<gene>
    <name evidence="1" type="ORF">DDQ50_01750</name>
</gene>
<dbReference type="OrthoDB" id="904022at2"/>
<dbReference type="InterPro" id="IPR000408">
    <property type="entry name" value="Reg_chr_condens"/>
</dbReference>
<evidence type="ECO:0000313" key="1">
    <source>
        <dbReference type="EMBL" id="PVZ95275.1"/>
    </source>
</evidence>
<keyword evidence="2" id="KW-1185">Reference proteome</keyword>
<name>A0A2V1HRQ8_9MICO</name>
<protein>
    <submittedName>
        <fullName evidence="1">Uncharacterized protein</fullName>
    </submittedName>
</protein>
<dbReference type="PANTHER" id="PTHR45982">
    <property type="entry name" value="REGULATOR OF CHROMOSOME CONDENSATION"/>
    <property type="match status" value="1"/>
</dbReference>
<dbReference type="PANTHER" id="PTHR45982:SF1">
    <property type="entry name" value="REGULATOR OF CHROMOSOME CONDENSATION"/>
    <property type="match status" value="1"/>
</dbReference>
<dbReference type="Gene3D" id="2.130.10.30">
    <property type="entry name" value="Regulator of chromosome condensation 1/beta-lactamase-inhibitor protein II"/>
    <property type="match status" value="2"/>
</dbReference>
<dbReference type="SUPFAM" id="SSF50985">
    <property type="entry name" value="RCC1/BLIP-II"/>
    <property type="match status" value="2"/>
</dbReference>
<sequence length="724" mass="73811">MARSVRFRGRALAVGLLALVLGIGGVSVSMTGAWFTATRSASATVTGALLSLGNIGDRDQASIAVSDVYPMTDGQASSAARSEWVTVRNTGTIPLDWTLSVVNPKAVAPLTAAQLAMFRFQLFSEQGQPVTSILRLGDMPAAALPGSFQTQGSALAAGGQSKVELRMWLDTAADDRFQGAQASFDVVINALQNGAGGITSPTMTLTAEKSGSPSGVSTSLKWSDISAALRSNGVADSPVYTVERSQRGDFTDATTVYTGDLLAASDTDGGVPSSVVGISSRDSAECAVTNKGEVYCWGYALVPRLGDGTFVYNGRQAQPTPVLATGELTGKRAVSVVTGGATTCAITSDQRPYCWGRYPGAGSSEAGKPVAVNMSALGSDRVKQISVSVANGANCLLTVNGKVACWGYGVYGTNGSTDTIMTPRTIDNGALQGKTVVSIAGSGQGYCALSSDDSIACWGLEVQGSLGIGSTPFPNRTGVNSGYGSWAPIAVDSGSIAAGTRFTGLSGGDGTVCAKTDTGDFYCWGLMGGGIDSAGRPVAKDRPTLLATPGLSKPDSVFMRGPATTDFQYGSMCALKSGSVYCWGSNVAGWLGLGLSTASPVPIVSTPTRVTGGIVGTGQVAQLDAYGFSPCALMTDGRVSCWGSNFRGSMGNGSVPVSNDGSDYNVSSPAPAAISTGFSAACATGAQSVNGKCTLVTDGSYTYRVRAVISRIGWTSPWAVAARS</sequence>
<dbReference type="EMBL" id="QEOP01000001">
    <property type="protein sequence ID" value="PVZ95275.1"/>
    <property type="molecule type" value="Genomic_DNA"/>
</dbReference>
<organism evidence="1 2">
    <name type="scientific">Amnibacterium flavum</name>
    <dbReference type="NCBI Taxonomy" id="2173173"/>
    <lineage>
        <taxon>Bacteria</taxon>
        <taxon>Bacillati</taxon>
        <taxon>Actinomycetota</taxon>
        <taxon>Actinomycetes</taxon>
        <taxon>Micrococcales</taxon>
        <taxon>Microbacteriaceae</taxon>
        <taxon>Amnibacterium</taxon>
    </lineage>
</organism>
<proteinExistence type="predicted"/>
<comment type="caution">
    <text evidence="1">The sequence shown here is derived from an EMBL/GenBank/DDBJ whole genome shotgun (WGS) entry which is preliminary data.</text>
</comment>
<dbReference type="GO" id="GO:0005737">
    <property type="term" value="C:cytoplasm"/>
    <property type="evidence" value="ECO:0007669"/>
    <property type="project" value="TreeGrafter"/>
</dbReference>
<reference evidence="1 2" key="1">
    <citation type="submission" date="2018-05" db="EMBL/GenBank/DDBJ databases">
        <title>Amnibacterium sp. M8JJ-5, whole genome shotgun sequence.</title>
        <authorList>
            <person name="Tuo L."/>
        </authorList>
    </citation>
    <scope>NUCLEOTIDE SEQUENCE [LARGE SCALE GENOMIC DNA]</scope>
    <source>
        <strain evidence="1 2">M8JJ-5</strain>
    </source>
</reference>
<accession>A0A2V1HRQ8</accession>
<dbReference type="InterPro" id="IPR009091">
    <property type="entry name" value="RCC1/BLIP-II"/>
</dbReference>
<evidence type="ECO:0000313" key="2">
    <source>
        <dbReference type="Proteomes" id="UP000244893"/>
    </source>
</evidence>
<dbReference type="GO" id="GO:0005085">
    <property type="term" value="F:guanyl-nucleotide exchange factor activity"/>
    <property type="evidence" value="ECO:0007669"/>
    <property type="project" value="TreeGrafter"/>
</dbReference>
<dbReference type="RefSeq" id="WP_116755012.1">
    <property type="nucleotide sequence ID" value="NZ_JBHUEX010000001.1"/>
</dbReference>
<dbReference type="InterPro" id="IPR051553">
    <property type="entry name" value="Ran_GTPase-activating"/>
</dbReference>